<feature type="compositionally biased region" description="Polar residues" evidence="3">
    <location>
        <begin position="9"/>
        <end position="24"/>
    </location>
</feature>
<accession>A0A4P7XGW9</accession>
<dbReference type="SUPFAM" id="SSF53800">
    <property type="entry name" value="Chelatase"/>
    <property type="match status" value="1"/>
</dbReference>
<dbReference type="OrthoDB" id="9797895at2"/>
<name>A0A4P7XGW9_9ALTE</name>
<gene>
    <name evidence="4" type="ORF">soil367_08110</name>
</gene>
<dbReference type="Gene3D" id="3.40.50.1400">
    <property type="match status" value="1"/>
</dbReference>
<dbReference type="GO" id="GO:0046872">
    <property type="term" value="F:metal ion binding"/>
    <property type="evidence" value="ECO:0007669"/>
    <property type="project" value="UniProtKB-KW"/>
</dbReference>
<proteinExistence type="predicted"/>
<dbReference type="InterPro" id="IPR002762">
    <property type="entry name" value="CbiX-like"/>
</dbReference>
<dbReference type="CDD" id="cd03416">
    <property type="entry name" value="CbiX_SirB_N"/>
    <property type="match status" value="1"/>
</dbReference>
<dbReference type="EMBL" id="CP031093">
    <property type="protein sequence ID" value="QCF25883.1"/>
    <property type="molecule type" value="Genomic_DNA"/>
</dbReference>
<keyword evidence="5" id="KW-1185">Reference proteome</keyword>
<dbReference type="GO" id="GO:0016829">
    <property type="term" value="F:lyase activity"/>
    <property type="evidence" value="ECO:0007669"/>
    <property type="project" value="UniProtKB-KW"/>
</dbReference>
<keyword evidence="1" id="KW-0479">Metal-binding</keyword>
<dbReference type="InterPro" id="IPR050963">
    <property type="entry name" value="Sirohydro_Cobaltochel/CbiX"/>
</dbReference>
<sequence length="149" mass="16273">MSARETESAQDTGSVTNTGSYPGSLSTSDTCHVILLAHGSSDPHWKETFEALARPSCDANPKAVVGYMELCEPSLEQQIVRLKKEGANCIKVVPLFLARGRHLRKDVPEMLERYRKEHGISLILTPPIGEHPALAQSIKAIVDDTLKAP</sequence>
<organism evidence="4 5">
    <name type="scientific">Hydrocarboniclastica marina</name>
    <dbReference type="NCBI Taxonomy" id="2259620"/>
    <lineage>
        <taxon>Bacteria</taxon>
        <taxon>Pseudomonadati</taxon>
        <taxon>Pseudomonadota</taxon>
        <taxon>Gammaproteobacteria</taxon>
        <taxon>Alteromonadales</taxon>
        <taxon>Alteromonadaceae</taxon>
        <taxon>Hydrocarboniclastica</taxon>
    </lineage>
</organism>
<dbReference type="AlphaFoldDB" id="A0A4P7XGW9"/>
<dbReference type="Proteomes" id="UP000298049">
    <property type="component" value="Chromosome"/>
</dbReference>
<evidence type="ECO:0000256" key="3">
    <source>
        <dbReference type="SAM" id="MobiDB-lite"/>
    </source>
</evidence>
<reference evidence="4 5" key="1">
    <citation type="submission" date="2018-07" db="EMBL/GenBank/DDBJ databases">
        <title>Marsedoiliclastica nanhaica gen. nov. sp. nov., a novel marine hydrocarbonoclastic bacterium isolated from an in-situ enriched hydrocarbon-degrading consortium in deep-sea sediment.</title>
        <authorList>
            <person name="Dong C."/>
            <person name="Ma T."/>
            <person name="Liu R."/>
            <person name="Shao Z."/>
        </authorList>
    </citation>
    <scope>NUCLEOTIDE SEQUENCE [LARGE SCALE GENOMIC DNA]</scope>
    <source>
        <strain evidence="5">soil36-7</strain>
    </source>
</reference>
<feature type="region of interest" description="Disordered" evidence="3">
    <location>
        <begin position="1"/>
        <end position="24"/>
    </location>
</feature>
<evidence type="ECO:0000313" key="4">
    <source>
        <dbReference type="EMBL" id="QCF25883.1"/>
    </source>
</evidence>
<dbReference type="KEGG" id="hmi:soil367_08110"/>
<protein>
    <submittedName>
        <fullName evidence="4">Cobalamin biosynthesis protein CbiX</fullName>
    </submittedName>
</protein>
<dbReference type="RefSeq" id="WP_136548611.1">
    <property type="nucleotide sequence ID" value="NZ_CP031093.1"/>
</dbReference>
<evidence type="ECO:0000313" key="5">
    <source>
        <dbReference type="Proteomes" id="UP000298049"/>
    </source>
</evidence>
<evidence type="ECO:0000256" key="2">
    <source>
        <dbReference type="ARBA" id="ARBA00023239"/>
    </source>
</evidence>
<evidence type="ECO:0000256" key="1">
    <source>
        <dbReference type="ARBA" id="ARBA00022723"/>
    </source>
</evidence>
<dbReference type="PANTHER" id="PTHR33542:SF3">
    <property type="entry name" value="SIROHYDROCHLORIN FERROCHELATASE, CHLOROPLASTIC"/>
    <property type="match status" value="1"/>
</dbReference>
<dbReference type="PANTHER" id="PTHR33542">
    <property type="entry name" value="SIROHYDROCHLORIN FERROCHELATASE, CHLOROPLASTIC"/>
    <property type="match status" value="1"/>
</dbReference>
<dbReference type="Pfam" id="PF01903">
    <property type="entry name" value="CbiX"/>
    <property type="match status" value="1"/>
</dbReference>
<keyword evidence="2" id="KW-0456">Lyase</keyword>